<evidence type="ECO:0000256" key="1">
    <source>
        <dbReference type="ARBA" id="ARBA00000085"/>
    </source>
</evidence>
<dbReference type="Gene3D" id="3.30.565.10">
    <property type="entry name" value="Histidine kinase-like ATPase, C-terminal domain"/>
    <property type="match status" value="1"/>
</dbReference>
<evidence type="ECO:0000256" key="6">
    <source>
        <dbReference type="ARBA" id="ARBA00022777"/>
    </source>
</evidence>
<reference evidence="11 12" key="1">
    <citation type="submission" date="2018-10" db="EMBL/GenBank/DDBJ databases">
        <title>Isolation from cow dung.</title>
        <authorList>
            <person name="Ling L."/>
        </authorList>
    </citation>
    <scope>NUCLEOTIDE SEQUENCE [LARGE SCALE GENOMIC DNA]</scope>
    <source>
        <strain evidence="11 12">NEAU-LL90</strain>
    </source>
</reference>
<keyword evidence="7" id="KW-0067">ATP-binding</keyword>
<dbReference type="PANTHER" id="PTHR24421">
    <property type="entry name" value="NITRATE/NITRITE SENSOR PROTEIN NARX-RELATED"/>
    <property type="match status" value="1"/>
</dbReference>
<dbReference type="CDD" id="cd16917">
    <property type="entry name" value="HATPase_UhpB-NarQ-NarX-like"/>
    <property type="match status" value="1"/>
</dbReference>
<dbReference type="GO" id="GO:0016020">
    <property type="term" value="C:membrane"/>
    <property type="evidence" value="ECO:0007669"/>
    <property type="project" value="InterPro"/>
</dbReference>
<feature type="transmembrane region" description="Helical" evidence="9">
    <location>
        <begin position="109"/>
        <end position="129"/>
    </location>
</feature>
<evidence type="ECO:0000256" key="8">
    <source>
        <dbReference type="ARBA" id="ARBA00023012"/>
    </source>
</evidence>
<keyword evidence="8" id="KW-0902">Two-component regulatory system</keyword>
<feature type="transmembrane region" description="Helical" evidence="9">
    <location>
        <begin position="42"/>
        <end position="64"/>
    </location>
</feature>
<comment type="caution">
    <text evidence="11">The sequence shown here is derived from an EMBL/GenBank/DDBJ whole genome shotgun (WGS) entry which is preliminary data.</text>
</comment>
<dbReference type="Gene3D" id="1.20.5.1930">
    <property type="match status" value="1"/>
</dbReference>
<keyword evidence="5" id="KW-0547">Nucleotide-binding</keyword>
<dbReference type="GO" id="GO:0005524">
    <property type="term" value="F:ATP binding"/>
    <property type="evidence" value="ECO:0007669"/>
    <property type="project" value="UniProtKB-KW"/>
</dbReference>
<dbReference type="InterPro" id="IPR050482">
    <property type="entry name" value="Sensor_HK_TwoCompSys"/>
</dbReference>
<evidence type="ECO:0000256" key="5">
    <source>
        <dbReference type="ARBA" id="ARBA00022741"/>
    </source>
</evidence>
<protein>
    <recommendedName>
        <fullName evidence="2">histidine kinase</fullName>
        <ecNumber evidence="2">2.7.13.3</ecNumber>
    </recommendedName>
</protein>
<evidence type="ECO:0000259" key="10">
    <source>
        <dbReference type="Pfam" id="PF07730"/>
    </source>
</evidence>
<name>A0A3M2LD46_9NOCA</name>
<feature type="domain" description="Signal transduction histidine kinase subgroup 3 dimerisation and phosphoacceptor" evidence="10">
    <location>
        <begin position="207"/>
        <end position="273"/>
    </location>
</feature>
<dbReference type="Pfam" id="PF07730">
    <property type="entry name" value="HisKA_3"/>
    <property type="match status" value="1"/>
</dbReference>
<keyword evidence="4" id="KW-0808">Transferase</keyword>
<keyword evidence="3" id="KW-0597">Phosphoprotein</keyword>
<feature type="transmembrane region" description="Helical" evidence="9">
    <location>
        <begin position="71"/>
        <end position="89"/>
    </location>
</feature>
<evidence type="ECO:0000313" key="12">
    <source>
        <dbReference type="Proteomes" id="UP000279275"/>
    </source>
</evidence>
<dbReference type="GO" id="GO:0046983">
    <property type="term" value="F:protein dimerization activity"/>
    <property type="evidence" value="ECO:0007669"/>
    <property type="project" value="InterPro"/>
</dbReference>
<keyword evidence="9" id="KW-1133">Transmembrane helix</keyword>
<dbReference type="PANTHER" id="PTHR24421:SF10">
    <property type="entry name" value="NITRATE_NITRITE SENSOR PROTEIN NARQ"/>
    <property type="match status" value="1"/>
</dbReference>
<keyword evidence="12" id="KW-1185">Reference proteome</keyword>
<evidence type="ECO:0000256" key="7">
    <source>
        <dbReference type="ARBA" id="ARBA00022840"/>
    </source>
</evidence>
<keyword evidence="9" id="KW-0472">Membrane</keyword>
<evidence type="ECO:0000256" key="4">
    <source>
        <dbReference type="ARBA" id="ARBA00022679"/>
    </source>
</evidence>
<dbReference type="Proteomes" id="UP000279275">
    <property type="component" value="Unassembled WGS sequence"/>
</dbReference>
<dbReference type="OrthoDB" id="227596at2"/>
<dbReference type="InterPro" id="IPR011712">
    <property type="entry name" value="Sig_transdc_His_kin_sub3_dim/P"/>
</dbReference>
<dbReference type="EC" id="2.7.13.3" evidence="2"/>
<evidence type="ECO:0000256" key="2">
    <source>
        <dbReference type="ARBA" id="ARBA00012438"/>
    </source>
</evidence>
<evidence type="ECO:0000256" key="3">
    <source>
        <dbReference type="ARBA" id="ARBA00022553"/>
    </source>
</evidence>
<evidence type="ECO:0000313" key="11">
    <source>
        <dbReference type="EMBL" id="RMI35449.1"/>
    </source>
</evidence>
<dbReference type="InterPro" id="IPR036890">
    <property type="entry name" value="HATPase_C_sf"/>
</dbReference>
<dbReference type="RefSeq" id="WP_122186425.1">
    <property type="nucleotide sequence ID" value="NZ_RFFH01000001.1"/>
</dbReference>
<dbReference type="EMBL" id="RFFH01000001">
    <property type="protein sequence ID" value="RMI35449.1"/>
    <property type="molecule type" value="Genomic_DNA"/>
</dbReference>
<dbReference type="GO" id="GO:0000155">
    <property type="term" value="F:phosphorelay sensor kinase activity"/>
    <property type="evidence" value="ECO:0007669"/>
    <property type="project" value="InterPro"/>
</dbReference>
<evidence type="ECO:0000256" key="9">
    <source>
        <dbReference type="SAM" id="Phobius"/>
    </source>
</evidence>
<accession>A0A3M2LD46</accession>
<gene>
    <name evidence="11" type="ORF">EBN03_04095</name>
</gene>
<dbReference type="AlphaFoldDB" id="A0A3M2LD46"/>
<keyword evidence="9" id="KW-0812">Transmembrane</keyword>
<keyword evidence="6 11" id="KW-0418">Kinase</keyword>
<proteinExistence type="predicted"/>
<dbReference type="SUPFAM" id="SSF55874">
    <property type="entry name" value="ATPase domain of HSP90 chaperone/DNA topoisomerase II/histidine kinase"/>
    <property type="match status" value="1"/>
</dbReference>
<organism evidence="11 12">
    <name type="scientific">Nocardia stercoris</name>
    <dbReference type="NCBI Taxonomy" id="2483361"/>
    <lineage>
        <taxon>Bacteria</taxon>
        <taxon>Bacillati</taxon>
        <taxon>Actinomycetota</taxon>
        <taxon>Actinomycetes</taxon>
        <taxon>Mycobacteriales</taxon>
        <taxon>Nocardiaceae</taxon>
        <taxon>Nocardia</taxon>
    </lineage>
</organism>
<feature type="transmembrane region" description="Helical" evidence="9">
    <location>
        <begin position="165"/>
        <end position="184"/>
    </location>
</feature>
<feature type="transmembrane region" description="Helical" evidence="9">
    <location>
        <begin position="141"/>
        <end position="159"/>
    </location>
</feature>
<comment type="catalytic activity">
    <reaction evidence="1">
        <text>ATP + protein L-histidine = ADP + protein N-phospho-L-histidine.</text>
        <dbReference type="EC" id="2.7.13.3"/>
    </reaction>
</comment>
<sequence>MSGTAASDLPELPTTVRGRLAAFRRNPAQTVSRVVAEQGHDYSASTILMSDLAIVLVALVSVGLRYHYLPTLVPILAALIVLAPYPVLLLTTVKSNPMVFGLPALTGTALFLAQPVYPDCAVLVPTIVVAEITAIAGARAAAPYMVAGMAMMVGFSMVGEVDKGLPMYLTSIPLGVAVGLMIRFQRQALYQERENQAIRAVQAADDERRRIAREVHDVVAHSLSVTLLHLTAARHTLQTDRDVDEAVDALIDAERIGRQAMADIRRTVGLLDQQSGNERPEPGLDDIGVLVADFVRAGMAVDYSLTGDPTLVSAATGLALYRICQESLANVAKHAQGVPAEVRITVGTNDVALEVRNARPAGAASQGRGMGIDGMTRRSAQLGGTLTAGQAGAEWLVRSRIPLGVPGAATNCPMAGEAPTRLLRTAITAISRKPQEEQ</sequence>